<sequence>MAGGELRRSYTQMDFSLNRVNIRPHLPHLFHQQPPLQVRDPRRRYSAMPGNGKMKHPTLDIYRPPSEYSPGPHGGHSVRLEGAQNGMAATQRSLNVHAPEFTMNKIQSSRSTSNMMMNGYGMMAPQGFGGKGPMMHPGKVAAPPMMNPLQMSKSSGNVLHPLQPQPAAMAPNTVHQMQPRAVHFQDPVMTAHTSHKSSGSGLKRSKSLSATDTLRTSPIMANNSDLGSFSAEVQTDLQQAIKDPNEMSARSLMTLAKLIVERATSDRRYAEPAAKICINVIEKEKKETFLESLLNTCQLSYQERDKVLRSAPTGSRYRQYMTFLNEMYVQLKRSQLQLKTQYDGVPPQLMLLTLLSKCFIDCLQAKPLSKIEIEAIFFILTSIGKDLEHDLPKTMEQIFFNIRDVFLTPTSAGPIKSTLLQLIELRASKWQMPASAVMYYYPGAR</sequence>
<dbReference type="GO" id="GO:0006446">
    <property type="term" value="P:regulation of translational initiation"/>
    <property type="evidence" value="ECO:0007669"/>
    <property type="project" value="TreeGrafter"/>
</dbReference>
<proteinExistence type="predicted"/>
<dbReference type="PANTHER" id="PTHR23254">
    <property type="entry name" value="EIF4G DOMAIN PROTEIN"/>
    <property type="match status" value="1"/>
</dbReference>
<evidence type="ECO:0000256" key="3">
    <source>
        <dbReference type="ARBA" id="ARBA00022845"/>
    </source>
</evidence>
<dbReference type="GO" id="GO:0003723">
    <property type="term" value="F:RNA binding"/>
    <property type="evidence" value="ECO:0007669"/>
    <property type="project" value="InterPro"/>
</dbReference>
<dbReference type="AlphaFoldDB" id="A0A1B6LJP6"/>
<dbReference type="PANTHER" id="PTHR23254:SF16">
    <property type="entry name" value="CBP80_20-DEPENDENT TRANSLATION INITIATION FACTOR"/>
    <property type="match status" value="1"/>
</dbReference>
<dbReference type="FunFam" id="1.25.40.180:FF:000039">
    <property type="entry name" value="Uncharacterized protein, isoform B"/>
    <property type="match status" value="1"/>
</dbReference>
<dbReference type="InterPro" id="IPR016024">
    <property type="entry name" value="ARM-type_fold"/>
</dbReference>
<evidence type="ECO:0000256" key="1">
    <source>
        <dbReference type="ARBA" id="ARBA00004496"/>
    </source>
</evidence>
<dbReference type="SUPFAM" id="SSF48371">
    <property type="entry name" value="ARM repeat"/>
    <property type="match status" value="1"/>
</dbReference>
<evidence type="ECO:0000259" key="5">
    <source>
        <dbReference type="SMART" id="SM00543"/>
    </source>
</evidence>
<keyword evidence="2" id="KW-0963">Cytoplasm</keyword>
<gene>
    <name evidence="6" type="ORF">g.34149</name>
</gene>
<dbReference type="Pfam" id="PF02854">
    <property type="entry name" value="MIF4G"/>
    <property type="match status" value="1"/>
</dbReference>
<dbReference type="EMBL" id="GEBQ01016087">
    <property type="protein sequence ID" value="JAT23890.1"/>
    <property type="molecule type" value="Transcribed_RNA"/>
</dbReference>
<reference evidence="6" key="1">
    <citation type="submission" date="2015-11" db="EMBL/GenBank/DDBJ databases">
        <title>De novo transcriptome assembly of four potential Pierce s Disease insect vectors from Arizona vineyards.</title>
        <authorList>
            <person name="Tassone E.E."/>
        </authorList>
    </citation>
    <scope>NUCLEOTIDE SEQUENCE</scope>
</reference>
<dbReference type="GO" id="GO:0005829">
    <property type="term" value="C:cytosol"/>
    <property type="evidence" value="ECO:0007669"/>
    <property type="project" value="TreeGrafter"/>
</dbReference>
<accession>A0A1B6LJP6</accession>
<organism evidence="6">
    <name type="scientific">Graphocephala atropunctata</name>
    <dbReference type="NCBI Taxonomy" id="36148"/>
    <lineage>
        <taxon>Eukaryota</taxon>
        <taxon>Metazoa</taxon>
        <taxon>Ecdysozoa</taxon>
        <taxon>Arthropoda</taxon>
        <taxon>Hexapoda</taxon>
        <taxon>Insecta</taxon>
        <taxon>Pterygota</taxon>
        <taxon>Neoptera</taxon>
        <taxon>Paraneoptera</taxon>
        <taxon>Hemiptera</taxon>
        <taxon>Auchenorrhyncha</taxon>
        <taxon>Membracoidea</taxon>
        <taxon>Cicadellidae</taxon>
        <taxon>Cicadellinae</taxon>
        <taxon>Cicadellini</taxon>
        <taxon>Graphocephala</taxon>
    </lineage>
</organism>
<evidence type="ECO:0000256" key="2">
    <source>
        <dbReference type="ARBA" id="ARBA00022490"/>
    </source>
</evidence>
<feature type="region of interest" description="Disordered" evidence="4">
    <location>
        <begin position="191"/>
        <end position="211"/>
    </location>
</feature>
<dbReference type="GO" id="GO:0008494">
    <property type="term" value="F:translation activator activity"/>
    <property type="evidence" value="ECO:0007669"/>
    <property type="project" value="TreeGrafter"/>
</dbReference>
<keyword evidence="3" id="KW-0810">Translation regulation</keyword>
<dbReference type="InterPro" id="IPR051367">
    <property type="entry name" value="mRNA_TranslReg/HistoneTransl"/>
</dbReference>
<feature type="domain" description="MIF4G" evidence="5">
    <location>
        <begin position="220"/>
        <end position="429"/>
    </location>
</feature>
<evidence type="ECO:0000256" key="4">
    <source>
        <dbReference type="SAM" id="MobiDB-lite"/>
    </source>
</evidence>
<dbReference type="InterPro" id="IPR003890">
    <property type="entry name" value="MIF4G-like_typ-3"/>
</dbReference>
<dbReference type="SMART" id="SM00543">
    <property type="entry name" value="MIF4G"/>
    <property type="match status" value="1"/>
</dbReference>
<comment type="subcellular location">
    <subcellularLocation>
        <location evidence="1">Cytoplasm</location>
    </subcellularLocation>
</comment>
<name>A0A1B6LJP6_9HEMI</name>
<evidence type="ECO:0000313" key="6">
    <source>
        <dbReference type="EMBL" id="JAT23890.1"/>
    </source>
</evidence>
<protein>
    <recommendedName>
        <fullName evidence="5">MIF4G domain-containing protein</fullName>
    </recommendedName>
</protein>
<dbReference type="Gene3D" id="1.25.40.180">
    <property type="match status" value="1"/>
</dbReference>